<protein>
    <recommendedName>
        <fullName evidence="5">GDSL esterase/lipase</fullName>
    </recommendedName>
</protein>
<dbReference type="Proteomes" id="UP001187192">
    <property type="component" value="Unassembled WGS sequence"/>
</dbReference>
<dbReference type="PANTHER" id="PTHR22835">
    <property type="entry name" value="ZINC FINGER FYVE DOMAIN CONTAINING PROTEIN"/>
    <property type="match status" value="1"/>
</dbReference>
<name>A0AA88A1Q4_FICCA</name>
<feature type="signal peptide" evidence="2">
    <location>
        <begin position="1"/>
        <end position="32"/>
    </location>
</feature>
<keyword evidence="2" id="KW-0732">Signal</keyword>
<dbReference type="AlphaFoldDB" id="A0AA88A1Q4"/>
<feature type="chain" id="PRO_5041702210" description="GDSL esterase/lipase" evidence="2">
    <location>
        <begin position="33"/>
        <end position="88"/>
    </location>
</feature>
<evidence type="ECO:0000313" key="3">
    <source>
        <dbReference type="EMBL" id="GMN44089.1"/>
    </source>
</evidence>
<dbReference type="PANTHER" id="PTHR22835:SF275">
    <property type="entry name" value="OS01G0331100 PROTEIN"/>
    <property type="match status" value="1"/>
</dbReference>
<reference evidence="3" key="1">
    <citation type="submission" date="2023-07" db="EMBL/GenBank/DDBJ databases">
        <title>draft genome sequence of fig (Ficus carica).</title>
        <authorList>
            <person name="Takahashi T."/>
            <person name="Nishimura K."/>
        </authorList>
    </citation>
    <scope>NUCLEOTIDE SEQUENCE</scope>
</reference>
<dbReference type="EMBL" id="BTGU01000017">
    <property type="protein sequence ID" value="GMN44089.1"/>
    <property type="molecule type" value="Genomic_DNA"/>
</dbReference>
<evidence type="ECO:0000256" key="1">
    <source>
        <dbReference type="ARBA" id="ARBA00008668"/>
    </source>
</evidence>
<evidence type="ECO:0000256" key="2">
    <source>
        <dbReference type="SAM" id="SignalP"/>
    </source>
</evidence>
<proteinExistence type="inferred from homology"/>
<dbReference type="Gene3D" id="3.40.50.1110">
    <property type="entry name" value="SGNH hydrolase"/>
    <property type="match status" value="1"/>
</dbReference>
<accession>A0AA88A1Q4</accession>
<evidence type="ECO:0008006" key="5">
    <source>
        <dbReference type="Google" id="ProtNLM"/>
    </source>
</evidence>
<keyword evidence="4" id="KW-1185">Reference proteome</keyword>
<gene>
    <name evidence="3" type="ORF">TIFTF001_013287</name>
</gene>
<comment type="similarity">
    <text evidence="1">Belongs to the 'GDSL' lipolytic enzyme family.</text>
</comment>
<dbReference type="GO" id="GO:0009570">
    <property type="term" value="C:chloroplast stroma"/>
    <property type="evidence" value="ECO:0007669"/>
    <property type="project" value="TreeGrafter"/>
</dbReference>
<evidence type="ECO:0000313" key="4">
    <source>
        <dbReference type="Proteomes" id="UP001187192"/>
    </source>
</evidence>
<sequence length="88" mass="9420">MGFFSHSLALSLSPLLLLVVILVVSVAHPAVSQCKNRPIIFNFGDSNSDTGGLVAGLGFPVNLPNGRTFFRRSTGRLSDGRLTLDFLC</sequence>
<dbReference type="InterPro" id="IPR036514">
    <property type="entry name" value="SGNH_hydro_sf"/>
</dbReference>
<organism evidence="3 4">
    <name type="scientific">Ficus carica</name>
    <name type="common">Common fig</name>
    <dbReference type="NCBI Taxonomy" id="3494"/>
    <lineage>
        <taxon>Eukaryota</taxon>
        <taxon>Viridiplantae</taxon>
        <taxon>Streptophyta</taxon>
        <taxon>Embryophyta</taxon>
        <taxon>Tracheophyta</taxon>
        <taxon>Spermatophyta</taxon>
        <taxon>Magnoliopsida</taxon>
        <taxon>eudicotyledons</taxon>
        <taxon>Gunneridae</taxon>
        <taxon>Pentapetalae</taxon>
        <taxon>rosids</taxon>
        <taxon>fabids</taxon>
        <taxon>Rosales</taxon>
        <taxon>Moraceae</taxon>
        <taxon>Ficeae</taxon>
        <taxon>Ficus</taxon>
    </lineage>
</organism>
<comment type="caution">
    <text evidence="3">The sequence shown here is derived from an EMBL/GenBank/DDBJ whole genome shotgun (WGS) entry which is preliminary data.</text>
</comment>